<dbReference type="GO" id="GO:0003677">
    <property type="term" value="F:DNA binding"/>
    <property type="evidence" value="ECO:0007669"/>
    <property type="project" value="UniProtKB-KW"/>
</dbReference>
<protein>
    <submittedName>
        <fullName evidence="2">DNA-binding protein</fullName>
    </submittedName>
</protein>
<dbReference type="Pfam" id="PF25759">
    <property type="entry name" value="HP1_ORF34"/>
    <property type="match status" value="1"/>
</dbReference>
<keyword evidence="2" id="KW-0238">DNA-binding</keyword>
<name>A0ABT0L8L0_9GAMM</name>
<dbReference type="Proteomes" id="UP001203423">
    <property type="component" value="Unassembled WGS sequence"/>
</dbReference>
<evidence type="ECO:0000256" key="1">
    <source>
        <dbReference type="SAM" id="MobiDB-lite"/>
    </source>
</evidence>
<keyword evidence="3" id="KW-1185">Reference proteome</keyword>
<evidence type="ECO:0000313" key="3">
    <source>
        <dbReference type="Proteomes" id="UP001203423"/>
    </source>
</evidence>
<reference evidence="2 3" key="1">
    <citation type="submission" date="2022-01" db="EMBL/GenBank/DDBJ databases">
        <title>Whole genome-based taxonomy of the Shewanellaceae.</title>
        <authorList>
            <person name="Martin-Rodriguez A.J."/>
        </authorList>
    </citation>
    <scope>NUCLEOTIDE SEQUENCE [LARGE SCALE GENOMIC DNA]</scope>
    <source>
        <strain evidence="2 3">DSM 17177</strain>
    </source>
</reference>
<accession>A0ABT0L8L0</accession>
<dbReference type="InterPro" id="IPR057869">
    <property type="entry name" value="HP1_YO34"/>
</dbReference>
<proteinExistence type="predicted"/>
<feature type="region of interest" description="Disordered" evidence="1">
    <location>
        <begin position="130"/>
        <end position="171"/>
    </location>
</feature>
<gene>
    <name evidence="2" type="ORF">L2764_03225</name>
</gene>
<feature type="compositionally biased region" description="Low complexity" evidence="1">
    <location>
        <begin position="136"/>
        <end position="148"/>
    </location>
</feature>
<comment type="caution">
    <text evidence="2">The sequence shown here is derived from an EMBL/GenBank/DDBJ whole genome shotgun (WGS) entry which is preliminary data.</text>
</comment>
<organism evidence="2 3">
    <name type="scientific">Shewanella surugensis</name>
    <dbReference type="NCBI Taxonomy" id="212020"/>
    <lineage>
        <taxon>Bacteria</taxon>
        <taxon>Pseudomonadati</taxon>
        <taxon>Pseudomonadota</taxon>
        <taxon>Gammaproteobacteria</taxon>
        <taxon>Alteromonadales</taxon>
        <taxon>Shewanellaceae</taxon>
        <taxon>Shewanella</taxon>
    </lineage>
</organism>
<dbReference type="RefSeq" id="WP_248938803.1">
    <property type="nucleotide sequence ID" value="NZ_JAKIKS010000007.1"/>
</dbReference>
<evidence type="ECO:0000313" key="2">
    <source>
        <dbReference type="EMBL" id="MCL1123516.1"/>
    </source>
</evidence>
<dbReference type="EMBL" id="JAKIKS010000007">
    <property type="protein sequence ID" value="MCL1123516.1"/>
    <property type="molecule type" value="Genomic_DNA"/>
</dbReference>
<sequence length="186" mass="20368">MTQILLNGELVRMKSCKLSLTQDLVSKDVSGQSSSTADVEQGDKSKEIKVDGLIPFTDTAQLTRIFELASARDEAGNRQINRVSSTLTRAAKIRQMKFCGQISAPEHGSLMAWQVSFRLREYLSVPEVAEQRTEQTEANAEQTTEQTASVSSSKALTENAPPNVEVSSLESFLHTLDDSLAETETA</sequence>